<dbReference type="Proteomes" id="UP001528672">
    <property type="component" value="Unassembled WGS sequence"/>
</dbReference>
<keyword evidence="1 2" id="KW-0732">Signal</keyword>
<dbReference type="PIRSF" id="PIRSF006470">
    <property type="entry name" value="DctB"/>
    <property type="match status" value="1"/>
</dbReference>
<dbReference type="NCBIfam" id="TIGR00787">
    <property type="entry name" value="dctP"/>
    <property type="match status" value="1"/>
</dbReference>
<protein>
    <submittedName>
        <fullName evidence="3">TRAP transporter substrate-binding protein</fullName>
    </submittedName>
</protein>
<evidence type="ECO:0000256" key="1">
    <source>
        <dbReference type="ARBA" id="ARBA00022729"/>
    </source>
</evidence>
<dbReference type="InterPro" id="IPR038404">
    <property type="entry name" value="TRAP_DctP_sf"/>
</dbReference>
<dbReference type="CDD" id="cd13679">
    <property type="entry name" value="PBP2_TRAP_YiaO_like"/>
    <property type="match status" value="1"/>
</dbReference>
<dbReference type="EMBL" id="JAQSIO010000002">
    <property type="protein sequence ID" value="MDD0814017.1"/>
    <property type="molecule type" value="Genomic_DNA"/>
</dbReference>
<gene>
    <name evidence="3" type="ORF">PSQ39_05170</name>
</gene>
<name>A0ABT5MBR7_9BURK</name>
<reference evidence="3 4" key="1">
    <citation type="submission" date="2023-02" db="EMBL/GenBank/DDBJ databases">
        <title>Bacterial whole genome sequence for Curvibacter sp. HBC28.</title>
        <authorList>
            <person name="Le V."/>
            <person name="Ko S.-R."/>
            <person name="Ahn C.-Y."/>
            <person name="Oh H.-M."/>
        </authorList>
    </citation>
    <scope>NUCLEOTIDE SEQUENCE [LARGE SCALE GENOMIC DNA]</scope>
    <source>
        <strain evidence="3 4">HBC28</strain>
    </source>
</reference>
<sequence length="343" mass="37052">MKFKSLAVAATVLAALAGPVSAQIKEHVFKVGIGLSEDHPQALAVKYFAEQLSAKSGGKMVARLYASGSLGNDVSMTSALRGGTLEMTVPDTSTLMSLIKPFGVLNLPLTFNNEQEADAVLDGPFGQKLLAKLPEKGLVGLGYWENGFRHVTNSRRAITKADDLVGLKLRVIQSPLFLDTFNALGTNATPMPFTELYSAMEQSAVDGQENPPATILASKFYEVQKHLVLSRHMYSAWAVLMSKKTWDGLSAQEQKIVQEAAREATLYERKTIRAFSDKALAELKKVGMQVTELPAPEQAKLRTKLQPVLAKYAKEFGEDTTGELNSELAKVRGSAPAAPAAAK</sequence>
<dbReference type="InterPro" id="IPR004682">
    <property type="entry name" value="TRAP_DctP"/>
</dbReference>
<keyword evidence="4" id="KW-1185">Reference proteome</keyword>
<accession>A0ABT5MBR7</accession>
<dbReference type="PANTHER" id="PTHR33376">
    <property type="match status" value="1"/>
</dbReference>
<dbReference type="RefSeq" id="WP_273925654.1">
    <property type="nucleotide sequence ID" value="NZ_JAQSIN010000001.1"/>
</dbReference>
<feature type="signal peptide" evidence="2">
    <location>
        <begin position="1"/>
        <end position="22"/>
    </location>
</feature>
<feature type="chain" id="PRO_5046626298" evidence="2">
    <location>
        <begin position="23"/>
        <end position="343"/>
    </location>
</feature>
<evidence type="ECO:0000256" key="2">
    <source>
        <dbReference type="SAM" id="SignalP"/>
    </source>
</evidence>
<dbReference type="Gene3D" id="3.40.190.170">
    <property type="entry name" value="Bacterial extracellular solute-binding protein, family 7"/>
    <property type="match status" value="1"/>
</dbReference>
<evidence type="ECO:0000313" key="4">
    <source>
        <dbReference type="Proteomes" id="UP001528672"/>
    </source>
</evidence>
<dbReference type="Pfam" id="PF03480">
    <property type="entry name" value="DctP"/>
    <property type="match status" value="1"/>
</dbReference>
<dbReference type="InterPro" id="IPR018389">
    <property type="entry name" value="DctP_fam"/>
</dbReference>
<dbReference type="PANTHER" id="PTHR33376:SF2">
    <property type="entry name" value="DICARBOXYLATE-BINDING PERIPLASMIC PROTEIN"/>
    <property type="match status" value="1"/>
</dbReference>
<evidence type="ECO:0000313" key="3">
    <source>
        <dbReference type="EMBL" id="MDD0814017.1"/>
    </source>
</evidence>
<dbReference type="NCBIfam" id="NF037995">
    <property type="entry name" value="TRAP_S1"/>
    <property type="match status" value="1"/>
</dbReference>
<organism evidence="3 4">
    <name type="scientific">Curvibacter microcysteis</name>
    <dbReference type="NCBI Taxonomy" id="3026419"/>
    <lineage>
        <taxon>Bacteria</taxon>
        <taxon>Pseudomonadati</taxon>
        <taxon>Pseudomonadota</taxon>
        <taxon>Betaproteobacteria</taxon>
        <taxon>Burkholderiales</taxon>
        <taxon>Comamonadaceae</taxon>
        <taxon>Curvibacter</taxon>
    </lineage>
</organism>
<proteinExistence type="predicted"/>
<comment type="caution">
    <text evidence="3">The sequence shown here is derived from an EMBL/GenBank/DDBJ whole genome shotgun (WGS) entry which is preliminary data.</text>
</comment>